<dbReference type="Pfam" id="PF04937">
    <property type="entry name" value="DUF659"/>
    <property type="match status" value="1"/>
</dbReference>
<feature type="region of interest" description="Disordered" evidence="1">
    <location>
        <begin position="451"/>
        <end position="594"/>
    </location>
</feature>
<reference evidence="3 4" key="1">
    <citation type="journal article" date="2018" name="Cell">
        <title>The Chara Genome: Secondary Complexity and Implications for Plant Terrestrialization.</title>
        <authorList>
            <person name="Nishiyama T."/>
            <person name="Sakayama H."/>
            <person name="Vries J.D."/>
            <person name="Buschmann H."/>
            <person name="Saint-Marcoux D."/>
            <person name="Ullrich K.K."/>
            <person name="Haas F.B."/>
            <person name="Vanderstraeten L."/>
            <person name="Becker D."/>
            <person name="Lang D."/>
            <person name="Vosolsobe S."/>
            <person name="Rombauts S."/>
            <person name="Wilhelmsson P.K.I."/>
            <person name="Janitza P."/>
            <person name="Kern R."/>
            <person name="Heyl A."/>
            <person name="Rumpler F."/>
            <person name="Villalobos L.I.A.C."/>
            <person name="Clay J.M."/>
            <person name="Skokan R."/>
            <person name="Toyoda A."/>
            <person name="Suzuki Y."/>
            <person name="Kagoshima H."/>
            <person name="Schijlen E."/>
            <person name="Tajeshwar N."/>
            <person name="Catarino B."/>
            <person name="Hetherington A.J."/>
            <person name="Saltykova A."/>
            <person name="Bonnot C."/>
            <person name="Breuninger H."/>
            <person name="Symeonidi A."/>
            <person name="Radhakrishnan G.V."/>
            <person name="Van Nieuwerburgh F."/>
            <person name="Deforce D."/>
            <person name="Chang C."/>
            <person name="Karol K.G."/>
            <person name="Hedrich R."/>
            <person name="Ulvskov P."/>
            <person name="Glockner G."/>
            <person name="Delwiche C.F."/>
            <person name="Petrasek J."/>
            <person name="Van de Peer Y."/>
            <person name="Friml J."/>
            <person name="Beilby M."/>
            <person name="Dolan L."/>
            <person name="Kohara Y."/>
            <person name="Sugano S."/>
            <person name="Fujiyama A."/>
            <person name="Delaux P.-M."/>
            <person name="Quint M."/>
            <person name="TheiBen G."/>
            <person name="Hagemann M."/>
            <person name="Harholt J."/>
            <person name="Dunand C."/>
            <person name="Zachgo S."/>
            <person name="Langdale J."/>
            <person name="Maumus F."/>
            <person name="Straeten D.V.D."/>
            <person name="Gould S.B."/>
            <person name="Rensing S.A."/>
        </authorList>
    </citation>
    <scope>NUCLEOTIDE SEQUENCE [LARGE SCALE GENOMIC DNA]</scope>
    <source>
        <strain evidence="3 4">S276</strain>
    </source>
</reference>
<feature type="compositionally biased region" description="Basic and acidic residues" evidence="1">
    <location>
        <begin position="626"/>
        <end position="640"/>
    </location>
</feature>
<organism evidence="3 4">
    <name type="scientific">Chara braunii</name>
    <name type="common">Braun's stonewort</name>
    <dbReference type="NCBI Taxonomy" id="69332"/>
    <lineage>
        <taxon>Eukaryota</taxon>
        <taxon>Viridiplantae</taxon>
        <taxon>Streptophyta</taxon>
        <taxon>Charophyceae</taxon>
        <taxon>Charales</taxon>
        <taxon>Characeae</taxon>
        <taxon>Chara</taxon>
    </lineage>
</organism>
<keyword evidence="4" id="KW-1185">Reference proteome</keyword>
<comment type="caution">
    <text evidence="3">The sequence shown here is derived from an EMBL/GenBank/DDBJ whole genome shotgun (WGS) entry which is preliminary data.</text>
</comment>
<feature type="domain" description="DUF659" evidence="2">
    <location>
        <begin position="314"/>
        <end position="399"/>
    </location>
</feature>
<dbReference type="InterPro" id="IPR007021">
    <property type="entry name" value="DUF659"/>
</dbReference>
<dbReference type="Proteomes" id="UP000265515">
    <property type="component" value="Unassembled WGS sequence"/>
</dbReference>
<dbReference type="AlphaFoldDB" id="A0A388L312"/>
<feature type="compositionally biased region" description="Acidic residues" evidence="1">
    <location>
        <begin position="464"/>
        <end position="476"/>
    </location>
</feature>
<protein>
    <recommendedName>
        <fullName evidence="2">DUF659 domain-containing protein</fullName>
    </recommendedName>
</protein>
<evidence type="ECO:0000313" key="4">
    <source>
        <dbReference type="Proteomes" id="UP000265515"/>
    </source>
</evidence>
<evidence type="ECO:0000256" key="1">
    <source>
        <dbReference type="SAM" id="MobiDB-lite"/>
    </source>
</evidence>
<sequence length="692" mass="75966">MTQTRFVTASCHSLRFDIMTRRSDKEHVAPTPTAMTNESDSRKGHNTKMFEFPFKIDPVVDAKRDDPVWRFVARGRYLHDYTTLGRKSGRRCVRRLHGKSICGGSRDAKEYFLKSKEFKCPTRTPAVCYTIWAKNMDKCSKEFVASIEELKRFPPGHPCFQWPPLSFPVDSEPRRSLDGGARVVVTPSRGAVGTPVVPPAAAASSDGVLPSAVLGGTAVQAVATTIPPATASDALASAIAYAEGEGTTRRGAYKQQTVISYYADPREHAWRTTIMRFIVESGMPFHCVKLESFRQMFTVIIPPGVPGAPMPKPPTYHMVRTTFLDELDADVQRHVKPVLETSRQSGCIVMTDGWTNILGQTLCNYIVGTERGPAYLTTDVMRGRNDAAALVKAWLQRLKTIDIQLSDITAFVTILRTTVDLVRLPRKYWDEENFLYHNSSSDEDFFYTAIATTGDDDGRPGDDRCDDDDDDGDDGAGDGRGPRSLIRGGGRGVVAPREAAGDGGEGDSVECEGDPCGEDPGAVVEEMRDDATMNIEHHTTVDGVDDRGSKDEHDSPPRGRGIDLRRLQQGPKRTSSIADRVRRRHETLSLSVPPRPVEAPIVHVFEDSMSDGIGEERHPSPGGSAREARPVHDGVEDGVRRIGPAPHAAAWDPLGRITQELDQPRHESANGASLGRSGRVRQPYLSRAPTTG</sequence>
<dbReference type="EMBL" id="BFEA01000251">
    <property type="protein sequence ID" value="GBG76699.1"/>
    <property type="molecule type" value="Genomic_DNA"/>
</dbReference>
<feature type="compositionally biased region" description="Basic and acidic residues" evidence="1">
    <location>
        <begin position="525"/>
        <end position="566"/>
    </location>
</feature>
<gene>
    <name evidence="3" type="ORF">CBR_g22917</name>
</gene>
<dbReference type="Gramene" id="GBG76699">
    <property type="protein sequence ID" value="GBG76699"/>
    <property type="gene ID" value="CBR_g22917"/>
</dbReference>
<evidence type="ECO:0000313" key="3">
    <source>
        <dbReference type="EMBL" id="GBG76699.1"/>
    </source>
</evidence>
<feature type="region of interest" description="Disordered" evidence="1">
    <location>
        <begin position="609"/>
        <end position="692"/>
    </location>
</feature>
<name>A0A388L312_CHABU</name>
<accession>A0A388L312</accession>
<feature type="compositionally biased region" description="Acidic residues" evidence="1">
    <location>
        <begin position="504"/>
        <end position="517"/>
    </location>
</feature>
<feature type="region of interest" description="Disordered" evidence="1">
    <location>
        <begin position="25"/>
        <end position="44"/>
    </location>
</feature>
<evidence type="ECO:0000259" key="2">
    <source>
        <dbReference type="Pfam" id="PF04937"/>
    </source>
</evidence>
<proteinExistence type="predicted"/>